<proteinExistence type="predicted"/>
<dbReference type="RefSeq" id="WP_184726060.1">
    <property type="nucleotide sequence ID" value="NZ_JACHIW010000001.1"/>
</dbReference>
<reference evidence="1 2" key="1">
    <citation type="submission" date="2020-08" db="EMBL/GenBank/DDBJ databases">
        <title>Sequencing the genomes of 1000 actinobacteria strains.</title>
        <authorList>
            <person name="Klenk H.-P."/>
        </authorList>
    </citation>
    <scope>NUCLEOTIDE SEQUENCE [LARGE SCALE GENOMIC DNA]</scope>
    <source>
        <strain evidence="1 2">DSM 45584</strain>
    </source>
</reference>
<comment type="caution">
    <text evidence="1">The sequence shown here is derived from an EMBL/GenBank/DDBJ whole genome shotgun (WGS) entry which is preliminary data.</text>
</comment>
<keyword evidence="2" id="KW-1185">Reference proteome</keyword>
<evidence type="ECO:0000313" key="1">
    <source>
        <dbReference type="EMBL" id="MBB5154564.1"/>
    </source>
</evidence>
<sequence>MSDIVDFGEVVSVLKGRARFEPGRPNDTEIQAAGDLMAIEATTTETADDPAAAFELGRKLYEDLLVAAKGRLHPGALQQICAVSVRDEEDDSVTWAGGIRLVLAGWFSAAN</sequence>
<evidence type="ECO:0000313" key="2">
    <source>
        <dbReference type="Proteomes" id="UP000584374"/>
    </source>
</evidence>
<name>A0A840Q2A5_9PSEU</name>
<accession>A0A840Q2A5</accession>
<organism evidence="1 2">
    <name type="scientific">Saccharopolyspora phatthalungensis</name>
    <dbReference type="NCBI Taxonomy" id="664693"/>
    <lineage>
        <taxon>Bacteria</taxon>
        <taxon>Bacillati</taxon>
        <taxon>Actinomycetota</taxon>
        <taxon>Actinomycetes</taxon>
        <taxon>Pseudonocardiales</taxon>
        <taxon>Pseudonocardiaceae</taxon>
        <taxon>Saccharopolyspora</taxon>
    </lineage>
</organism>
<protein>
    <submittedName>
        <fullName evidence="1">Uncharacterized protein</fullName>
    </submittedName>
</protein>
<gene>
    <name evidence="1" type="ORF">BJ970_002098</name>
</gene>
<dbReference type="EMBL" id="JACHIW010000001">
    <property type="protein sequence ID" value="MBB5154564.1"/>
    <property type="molecule type" value="Genomic_DNA"/>
</dbReference>
<dbReference type="AlphaFoldDB" id="A0A840Q2A5"/>
<dbReference type="Proteomes" id="UP000584374">
    <property type="component" value="Unassembled WGS sequence"/>
</dbReference>